<keyword evidence="4" id="KW-0540">Nuclease</keyword>
<feature type="region of interest" description="Disordered" evidence="11">
    <location>
        <begin position="56"/>
        <end position="238"/>
    </location>
</feature>
<dbReference type="GO" id="GO:0008409">
    <property type="term" value="F:5'-3' exonuclease activity"/>
    <property type="evidence" value="ECO:0007669"/>
    <property type="project" value="InterPro"/>
</dbReference>
<dbReference type="InterPro" id="IPR002562">
    <property type="entry name" value="3'-5'_exonuclease_dom"/>
</dbReference>
<dbReference type="CDD" id="cd08640">
    <property type="entry name" value="DNA_pol_A_plastid_like"/>
    <property type="match status" value="1"/>
</dbReference>
<dbReference type="CDD" id="cd09898">
    <property type="entry name" value="H3TH_53EXO"/>
    <property type="match status" value="1"/>
</dbReference>
<comment type="caution">
    <text evidence="14">The sequence shown here is derived from an EMBL/GenBank/DDBJ whole genome shotgun (WGS) entry which is preliminary data.</text>
</comment>
<feature type="compositionally biased region" description="Low complexity" evidence="11">
    <location>
        <begin position="186"/>
        <end position="238"/>
    </location>
</feature>
<evidence type="ECO:0000256" key="5">
    <source>
        <dbReference type="ARBA" id="ARBA00022763"/>
    </source>
</evidence>
<accession>D3BGU4</accession>
<dbReference type="GO" id="GO:0008408">
    <property type="term" value="F:3'-5' exonuclease activity"/>
    <property type="evidence" value="ECO:0007669"/>
    <property type="project" value="InterPro"/>
</dbReference>
<dbReference type="Pfam" id="PF01612">
    <property type="entry name" value="DNA_pol_A_exo1"/>
    <property type="match status" value="1"/>
</dbReference>
<dbReference type="InterPro" id="IPR036397">
    <property type="entry name" value="RNaseH_sf"/>
</dbReference>
<dbReference type="GeneID" id="31363227"/>
<dbReference type="SUPFAM" id="SSF47807">
    <property type="entry name" value="5' to 3' exonuclease, C-terminal subdomain"/>
    <property type="match status" value="1"/>
</dbReference>
<dbReference type="InterPro" id="IPR002298">
    <property type="entry name" value="DNA_polymerase_A"/>
</dbReference>
<keyword evidence="15" id="KW-1185">Reference proteome</keyword>
<keyword evidence="5" id="KW-0227">DNA damage</keyword>
<feature type="region of interest" description="Disordered" evidence="11">
    <location>
        <begin position="625"/>
        <end position="646"/>
    </location>
</feature>
<keyword evidence="9" id="KW-0238">DNA-binding</keyword>
<feature type="compositionally biased region" description="Low complexity" evidence="11">
    <location>
        <begin position="110"/>
        <end position="133"/>
    </location>
</feature>
<dbReference type="Proteomes" id="UP000001396">
    <property type="component" value="Unassembled WGS sequence"/>
</dbReference>
<keyword evidence="3" id="KW-0235">DNA replication</keyword>
<dbReference type="FunFam" id="1.10.150.20:FF:000034">
    <property type="entry name" value="DNA polymerase I"/>
    <property type="match status" value="1"/>
</dbReference>
<keyword evidence="2" id="KW-0548">Nucleotidyltransferase</keyword>
<dbReference type="SMART" id="SM00279">
    <property type="entry name" value="HhH2"/>
    <property type="match status" value="1"/>
</dbReference>
<dbReference type="GO" id="GO:0003887">
    <property type="term" value="F:DNA-directed DNA polymerase activity"/>
    <property type="evidence" value="ECO:0007669"/>
    <property type="project" value="UniProtKB-KW"/>
</dbReference>
<dbReference type="Gene3D" id="3.40.50.1010">
    <property type="entry name" value="5'-nuclease"/>
    <property type="match status" value="1"/>
</dbReference>
<dbReference type="RefSeq" id="XP_020431449.1">
    <property type="nucleotide sequence ID" value="XM_020578580.1"/>
</dbReference>
<keyword evidence="6" id="KW-0378">Hydrolase</keyword>
<dbReference type="CDD" id="cd06139">
    <property type="entry name" value="DNA_polA_I_Ecoli_like_exo"/>
    <property type="match status" value="1"/>
</dbReference>
<evidence type="ECO:0000256" key="1">
    <source>
        <dbReference type="ARBA" id="ARBA00022679"/>
    </source>
</evidence>
<dbReference type="FunFam" id="3.30.420.10:FF:000051">
    <property type="entry name" value="DNA polymerase I"/>
    <property type="match status" value="1"/>
</dbReference>
<dbReference type="EMBL" id="ADBJ01000035">
    <property type="protein sequence ID" value="EFA79328.1"/>
    <property type="molecule type" value="Genomic_DNA"/>
</dbReference>
<evidence type="ECO:0000256" key="9">
    <source>
        <dbReference type="ARBA" id="ARBA00023125"/>
    </source>
</evidence>
<evidence type="ECO:0000259" key="13">
    <source>
        <dbReference type="SMART" id="SM00482"/>
    </source>
</evidence>
<name>D3BGU4_HETP5</name>
<evidence type="ECO:0000256" key="10">
    <source>
        <dbReference type="ARBA" id="ARBA00023204"/>
    </source>
</evidence>
<evidence type="ECO:0000256" key="11">
    <source>
        <dbReference type="SAM" id="MobiDB-lite"/>
    </source>
</evidence>
<dbReference type="Pfam" id="PF01367">
    <property type="entry name" value="5_3_exonuc"/>
    <property type="match status" value="1"/>
</dbReference>
<protein>
    <submittedName>
        <fullName evidence="14">Mitochondrial DNA polymerase A</fullName>
    </submittedName>
</protein>
<dbReference type="Gene3D" id="1.10.150.20">
    <property type="entry name" value="5' to 3' exonuclease, C-terminal subdomain"/>
    <property type="match status" value="2"/>
</dbReference>
<gene>
    <name evidence="14" type="primary">polA</name>
    <name evidence="14" type="ORF">PPL_07746</name>
</gene>
<keyword evidence="8" id="KW-0809">Transit peptide</keyword>
<evidence type="ECO:0000313" key="15">
    <source>
        <dbReference type="Proteomes" id="UP000001396"/>
    </source>
</evidence>
<organism evidence="14 15">
    <name type="scientific">Heterostelium pallidum (strain ATCC 26659 / Pp 5 / PN500)</name>
    <name type="common">Cellular slime mold</name>
    <name type="synonym">Polysphondylium pallidum</name>
    <dbReference type="NCBI Taxonomy" id="670386"/>
    <lineage>
        <taxon>Eukaryota</taxon>
        <taxon>Amoebozoa</taxon>
        <taxon>Evosea</taxon>
        <taxon>Eumycetozoa</taxon>
        <taxon>Dictyostelia</taxon>
        <taxon>Acytosteliales</taxon>
        <taxon>Acytosteliaceae</taxon>
        <taxon>Heterostelium</taxon>
    </lineage>
</organism>
<proteinExistence type="predicted"/>
<dbReference type="SUPFAM" id="SSF56672">
    <property type="entry name" value="DNA/RNA polymerases"/>
    <property type="match status" value="1"/>
</dbReference>
<evidence type="ECO:0000256" key="6">
    <source>
        <dbReference type="ARBA" id="ARBA00022801"/>
    </source>
</evidence>
<dbReference type="SMART" id="SM00475">
    <property type="entry name" value="53EXOc"/>
    <property type="match status" value="1"/>
</dbReference>
<dbReference type="PRINTS" id="PR00868">
    <property type="entry name" value="DNAPOLI"/>
</dbReference>
<dbReference type="GO" id="GO:0006261">
    <property type="term" value="P:DNA-templated DNA replication"/>
    <property type="evidence" value="ECO:0007669"/>
    <property type="project" value="InterPro"/>
</dbReference>
<dbReference type="GO" id="GO:0006302">
    <property type="term" value="P:double-strand break repair"/>
    <property type="evidence" value="ECO:0007669"/>
    <property type="project" value="TreeGrafter"/>
</dbReference>
<dbReference type="InterPro" id="IPR012337">
    <property type="entry name" value="RNaseH-like_sf"/>
</dbReference>
<dbReference type="FunFam" id="1.10.150.20:FF:000003">
    <property type="entry name" value="DNA polymerase I"/>
    <property type="match status" value="1"/>
</dbReference>
<dbReference type="CDD" id="cd09859">
    <property type="entry name" value="PIN_53EXO"/>
    <property type="match status" value="1"/>
</dbReference>
<dbReference type="PANTHER" id="PTHR10133">
    <property type="entry name" value="DNA POLYMERASE I"/>
    <property type="match status" value="1"/>
</dbReference>
<evidence type="ECO:0000259" key="12">
    <source>
        <dbReference type="SMART" id="SM00475"/>
    </source>
</evidence>
<dbReference type="InterPro" id="IPR043502">
    <property type="entry name" value="DNA/RNA_pol_sf"/>
</dbReference>
<dbReference type="Gene3D" id="1.20.1060.10">
    <property type="entry name" value="Taq DNA Polymerase, Chain T, domain 4"/>
    <property type="match status" value="1"/>
</dbReference>
<evidence type="ECO:0000256" key="8">
    <source>
        <dbReference type="ARBA" id="ARBA00022946"/>
    </source>
</evidence>
<dbReference type="SUPFAM" id="SSF88723">
    <property type="entry name" value="PIN domain-like"/>
    <property type="match status" value="1"/>
</dbReference>
<dbReference type="FunCoup" id="D3BGU4">
    <property type="interactions" value="22"/>
</dbReference>
<dbReference type="InterPro" id="IPR029060">
    <property type="entry name" value="PIN-like_dom_sf"/>
</dbReference>
<evidence type="ECO:0000256" key="2">
    <source>
        <dbReference type="ARBA" id="ARBA00022695"/>
    </source>
</evidence>
<dbReference type="InterPro" id="IPR002421">
    <property type="entry name" value="5-3_exonuclease"/>
</dbReference>
<feature type="domain" description="DNA-directed DNA polymerase family A palm" evidence="13">
    <location>
        <begin position="1146"/>
        <end position="1373"/>
    </location>
</feature>
<dbReference type="InterPro" id="IPR020046">
    <property type="entry name" value="5-3_exonucl_a-hlix_arch_N"/>
</dbReference>
<feature type="compositionally biased region" description="Low complexity" evidence="11">
    <location>
        <begin position="56"/>
        <end position="77"/>
    </location>
</feature>
<keyword evidence="7" id="KW-0239">DNA-directed DNA polymerase</keyword>
<dbReference type="Gene3D" id="3.30.420.10">
    <property type="entry name" value="Ribonuclease H-like superfamily/Ribonuclease H"/>
    <property type="match status" value="1"/>
</dbReference>
<dbReference type="GO" id="GO:0003677">
    <property type="term" value="F:DNA binding"/>
    <property type="evidence" value="ECO:0007669"/>
    <property type="project" value="UniProtKB-KW"/>
</dbReference>
<evidence type="ECO:0000256" key="7">
    <source>
        <dbReference type="ARBA" id="ARBA00022932"/>
    </source>
</evidence>
<dbReference type="InParanoid" id="D3BGU4"/>
<dbReference type="Pfam" id="PF02739">
    <property type="entry name" value="5_3_exonuc_N"/>
    <property type="match status" value="1"/>
</dbReference>
<dbReference type="Gene3D" id="3.30.70.370">
    <property type="match status" value="1"/>
</dbReference>
<reference evidence="14 15" key="1">
    <citation type="journal article" date="2011" name="Genome Res.">
        <title>Phylogeny-wide analysis of social amoeba genomes highlights ancient origins for complex intercellular communication.</title>
        <authorList>
            <person name="Heidel A.J."/>
            <person name="Lawal H.M."/>
            <person name="Felder M."/>
            <person name="Schilde C."/>
            <person name="Helps N.R."/>
            <person name="Tunggal B."/>
            <person name="Rivero F."/>
            <person name="John U."/>
            <person name="Schleicher M."/>
            <person name="Eichinger L."/>
            <person name="Platzer M."/>
            <person name="Noegel A.A."/>
            <person name="Schaap P."/>
            <person name="Gloeckner G."/>
        </authorList>
    </citation>
    <scope>NUCLEOTIDE SEQUENCE [LARGE SCALE GENOMIC DNA]</scope>
    <source>
        <strain evidence="15">ATCC 26659 / Pp 5 / PN500</strain>
    </source>
</reference>
<dbReference type="Pfam" id="PF00476">
    <property type="entry name" value="DNA_pol_A"/>
    <property type="match status" value="1"/>
</dbReference>
<evidence type="ECO:0000256" key="4">
    <source>
        <dbReference type="ARBA" id="ARBA00022722"/>
    </source>
</evidence>
<dbReference type="STRING" id="670386.D3BGU4"/>
<feature type="domain" description="5'-3' exonuclease" evidence="12">
    <location>
        <begin position="286"/>
        <end position="539"/>
    </location>
</feature>
<dbReference type="SMART" id="SM00482">
    <property type="entry name" value="POLAc"/>
    <property type="match status" value="1"/>
</dbReference>
<dbReference type="InterPro" id="IPR036279">
    <property type="entry name" value="5-3_exonuclease_C_sf"/>
</dbReference>
<dbReference type="InterPro" id="IPR020045">
    <property type="entry name" value="DNA_polI_H3TH"/>
</dbReference>
<dbReference type="InterPro" id="IPR001098">
    <property type="entry name" value="DNA-dir_DNA_pol_A_palm_dom"/>
</dbReference>
<dbReference type="OMA" id="NRPPMPD"/>
<keyword evidence="1" id="KW-0808">Transferase</keyword>
<sequence>MLNFANRLFKNQTNKNTCTLFQHLQYQQQYINSGIRCTTLNNNTLCSTTQHYSSISNNMSSSSSSSSSNNSNNNNSNTLASNHESNNNNNIKSYKPLIKNNSGKPLFLQNSNNNNSSSNNNNNNNNVNSLNSNGGNGVHLDQTKPPKTIKIKIKSKDPFIELPGGGRIYFDKKPTKKKQSTKDNSESLTTSTSTPTPTSASPIETSSNSITDTTLTTTTTTTTTATNINTPSINTITTAPNISSNVIEEVEEKQKSQYKENVDVVIKVKEEEEEEDDDDDEMVSKKHTLIIDGTPLLYKAFNGSPLLSVDGQPINAIHGYTQSILRFLKDFKPDYVALCFDPRGGSFRRELYPAYKSHRPPMPDDLQSQFALIDHLSDAIGIPVLKIDRYESDDLIATYTRIANEAGHRITIVSDDKDLLQLVTNENISVYRPKSNEIIGESDVSERIGVDSEFVTTFQSLVGDTSDNIPGVPGLGPKTAISIINSFGHLKDILENVENLPTKLQEKIQNLKDQIHLSYQLVTLNKNVNVPPLDSLKFNPINKTKLIEYLDRFKFQRIKDSLYKLDLPFEGEEINAGGVQALKSTKSRAKSKSKVVQSVVNEDQVDGDDIVSAADLVNFNDGDETTTDISVDSESKPKRKKRKSKMEVIDGVEEDAALTEPLDEIYVPVTEEEISRIRMPNVTVVNDVEKAKAIVNQLLSLTYLYHACDTEVVDLDLKKQSPIGHGRIICFSVYCGPDIDFGTGSRLWVDTMGEQGNEILEVFRPYFESESIYKVWHNYGFDRHIFYNHNIDVKGFGGDTLHMARLWDAARNGRGGYSLEGLSKELLDNHKTSIKDLFGKNKIKADGLPGKDIIVPPLEVIQRHPKHLETWIEYSSLDAELTWNLRENLQAKLQNMVWMNDTNMWDFYHNLWRPFGHLLTDMERRGMKVDIEHLKTVEGVATKDIQDNMDAFQQWAVKYCPNAKYMNPSSDAQIQQLLFAPTKNVKTKEEMPLEREFETENTEGFIEEGKKKPKKMRPFLLSGLGLPFGSHTASGWPAVDSASLRDLAGNPSKGKYGKIFNHFKDKSEDKEKGEQEGIEASKAITSLLEIGSVGTLLSSFIIPLQKLCDSNHRVHTSVNVNTETGRLSSKRPNLQNQPALEKDRYKIRKAFTCEPGNTLVVADYGQLELRLLAHITNCRSMINAFKIGGDFHSRTAMGMYPHVKEAVDRGDVLLEWDGDGEPPKPLLKDSFGAERRKAKTLNFSIAYGKTAHGLSKDWGVTLKEAQETLDRWYSDRPEVLLWQRKTIQIANTHKWTRTLMGRYRMLPDIDNPAKGMKGHSERASINTPLQGGAADIVMKAMLMIEEDKRLKELGFQLIMQIHDELILEGPEQHAKEAREIVMRLMSNPLNTPLLVELVVDCRFAKTWYEAK</sequence>
<dbReference type="PANTHER" id="PTHR10133:SF27">
    <property type="entry name" value="DNA POLYMERASE NU"/>
    <property type="match status" value="1"/>
</dbReference>
<dbReference type="SUPFAM" id="SSF53098">
    <property type="entry name" value="Ribonuclease H-like"/>
    <property type="match status" value="1"/>
</dbReference>
<keyword evidence="10" id="KW-0234">DNA repair</keyword>
<dbReference type="InterPro" id="IPR008918">
    <property type="entry name" value="HhH2"/>
</dbReference>
<evidence type="ECO:0000313" key="14">
    <source>
        <dbReference type="EMBL" id="EFA79328.1"/>
    </source>
</evidence>
<evidence type="ECO:0000256" key="3">
    <source>
        <dbReference type="ARBA" id="ARBA00022705"/>
    </source>
</evidence>